<comment type="caution">
    <text evidence="1">The sequence shown here is derived from an EMBL/GenBank/DDBJ whole genome shotgun (WGS) entry which is preliminary data.</text>
</comment>
<keyword evidence="2" id="KW-1185">Reference proteome</keyword>
<proteinExistence type="predicted"/>
<evidence type="ECO:0000313" key="1">
    <source>
        <dbReference type="EMBL" id="EPG74253.1"/>
    </source>
</evidence>
<accession>S3UYF5</accession>
<protein>
    <submittedName>
        <fullName evidence="1">Uncharacterized protein</fullName>
    </submittedName>
</protein>
<dbReference type="EMBL" id="AKWZ02000010">
    <property type="protein sequence ID" value="EPG74253.1"/>
    <property type="molecule type" value="Genomic_DNA"/>
</dbReference>
<gene>
    <name evidence="1" type="ORF">LEP1GSC058_3722</name>
</gene>
<dbReference type="Proteomes" id="UP000014540">
    <property type="component" value="Unassembled WGS sequence"/>
</dbReference>
<dbReference type="STRING" id="1193011.LEP1GSC058_3722"/>
<organism evidence="1 2">
    <name type="scientific">Leptospira fainei serovar Hurstbridge str. BUT 6</name>
    <dbReference type="NCBI Taxonomy" id="1193011"/>
    <lineage>
        <taxon>Bacteria</taxon>
        <taxon>Pseudomonadati</taxon>
        <taxon>Spirochaetota</taxon>
        <taxon>Spirochaetia</taxon>
        <taxon>Leptospirales</taxon>
        <taxon>Leptospiraceae</taxon>
        <taxon>Leptospira</taxon>
    </lineage>
</organism>
<dbReference type="AlphaFoldDB" id="S3UYF5"/>
<reference evidence="1" key="1">
    <citation type="submission" date="2013-04" db="EMBL/GenBank/DDBJ databases">
        <authorList>
            <person name="Harkins D.M."/>
            <person name="Durkin A.S."/>
            <person name="Selengut J.D."/>
            <person name="Sanka R."/>
            <person name="DePew J."/>
            <person name="Purushe J."/>
            <person name="Ahmed A."/>
            <person name="van der Linden H."/>
            <person name="Goris M.G.A."/>
            <person name="Hartskeerl R.A."/>
            <person name="Vinetz J.M."/>
            <person name="Sutton G.G."/>
            <person name="Nelson W.C."/>
            <person name="Fouts D.E."/>
        </authorList>
    </citation>
    <scope>NUCLEOTIDE SEQUENCE [LARGE SCALE GENOMIC DNA]</scope>
    <source>
        <strain evidence="1">BUT 6</strain>
    </source>
</reference>
<evidence type="ECO:0000313" key="2">
    <source>
        <dbReference type="Proteomes" id="UP000014540"/>
    </source>
</evidence>
<sequence>MSMLPERNLERIRKKDVKHLLFTRLDSDIRVSFSGDLLKSITGTNLRIHLNLPILVF</sequence>
<name>S3UYF5_9LEPT</name>